<proteinExistence type="predicted"/>
<reference evidence="2" key="1">
    <citation type="journal article" date="2017" name="Int. J. Syst. Evol. Microbiol.">
        <title>Notoacmeibacter marinus gen. nov., sp. nov., isolated from the gut of a limpet and proposal of Notoacmeibacteraceae fam. nov. in the order Rhizobiales of the class Alphaproteobacteria.</title>
        <authorList>
            <person name="Huang Z."/>
            <person name="Guo F."/>
            <person name="Lai Q."/>
        </authorList>
    </citation>
    <scope>NUCLEOTIDE SEQUENCE [LARGE SCALE GENOMIC DNA]</scope>
    <source>
        <strain evidence="2">XMTR2A4</strain>
    </source>
</reference>
<evidence type="ECO:0000313" key="1">
    <source>
        <dbReference type="EMBL" id="OXT01983.1"/>
    </source>
</evidence>
<gene>
    <name evidence="1" type="ORF">B7H23_03335</name>
</gene>
<organism evidence="1 2">
    <name type="scientific">Notoacmeibacter marinus</name>
    <dbReference type="NCBI Taxonomy" id="1876515"/>
    <lineage>
        <taxon>Bacteria</taxon>
        <taxon>Pseudomonadati</taxon>
        <taxon>Pseudomonadota</taxon>
        <taxon>Alphaproteobacteria</taxon>
        <taxon>Hyphomicrobiales</taxon>
        <taxon>Notoacmeibacteraceae</taxon>
        <taxon>Notoacmeibacter</taxon>
    </lineage>
</organism>
<evidence type="ECO:0000313" key="2">
    <source>
        <dbReference type="Proteomes" id="UP000215405"/>
    </source>
</evidence>
<sequence>MLSIRTIFVDQMDINAYCIPLDRHRYLLVCDMGLFVAAQEMAFACFSYPTLYKVLLGQPRIKSITPWMDFAEPIGMNWLSFNSLPLYNLQRNRFVQENPEVKQPASILTEMMLVAVLLHELGHAFDGHYGLTNTDQNISEAGENFGKLARGSAFKVISEMRADEVSMRFLISTAFLFFNRWYGSTLQTPRRLYLWLILATTLNGIIWAWLDKKHTASPESLASWVSHPSGRIRANGAVWSVLQGMDHACADNHSLIAGALDQLQLVRHLYELHPTTFNLLSTFHHPEEDTHIAAYRESIILPNLNRFEEITRDYQFQAANGAWRD</sequence>
<dbReference type="AlphaFoldDB" id="A0A231V1B6"/>
<name>A0A231V1B6_9HYPH</name>
<dbReference type="Proteomes" id="UP000215405">
    <property type="component" value="Unassembled WGS sequence"/>
</dbReference>
<accession>A0A231V1B6</accession>
<comment type="caution">
    <text evidence="1">The sequence shown here is derived from an EMBL/GenBank/DDBJ whole genome shotgun (WGS) entry which is preliminary data.</text>
</comment>
<dbReference type="EMBL" id="NBYO01000001">
    <property type="protein sequence ID" value="OXT01983.1"/>
    <property type="molecule type" value="Genomic_DNA"/>
</dbReference>
<keyword evidence="2" id="KW-1185">Reference proteome</keyword>
<protein>
    <submittedName>
        <fullName evidence="1">Uncharacterized protein</fullName>
    </submittedName>
</protein>